<dbReference type="Pfam" id="PF13545">
    <property type="entry name" value="HTH_Crp_2"/>
    <property type="match status" value="1"/>
</dbReference>
<accession>A0A7W8BZW2</accession>
<evidence type="ECO:0000313" key="5">
    <source>
        <dbReference type="EMBL" id="MBB5143035.1"/>
    </source>
</evidence>
<keyword evidence="3" id="KW-0804">Transcription</keyword>
<keyword evidence="1" id="KW-0805">Transcription regulation</keyword>
<dbReference type="SUPFAM" id="SSF46785">
    <property type="entry name" value="Winged helix' DNA-binding domain"/>
    <property type="match status" value="1"/>
</dbReference>
<dbReference type="InterPro" id="IPR018490">
    <property type="entry name" value="cNMP-bd_dom_sf"/>
</dbReference>
<gene>
    <name evidence="5" type="ORF">HNQ38_001123</name>
</gene>
<name>A0A7W8BZW2_9BACT</name>
<dbReference type="InterPro" id="IPR036390">
    <property type="entry name" value="WH_DNA-bd_sf"/>
</dbReference>
<sequence length="227" mass="26062">MKFSNINLLDELARPELAPLLSAFHERRYVRQAIIFSPQYEDDLAEQEPHNPQEDNFVFIVKSGLVRIYLSYGDREFTIAFLKPGDLYVSHSNAFVQVLEDAVLLLLDTPTFNRCMMTIPEFTVPIVRVLGGMLKSCFSIIDGLALRDVTVRLARLLIDLAHESDEKTQERLIRLPLSGEMLAQTLGTSRQTISTLLTDFTRLGILQKEQRGLYRILDEDRLRELLH</sequence>
<dbReference type="InterPro" id="IPR036388">
    <property type="entry name" value="WH-like_DNA-bd_sf"/>
</dbReference>
<keyword evidence="2" id="KW-0238">DNA-binding</keyword>
<organism evidence="5 6">
    <name type="scientific">Desulfovibrio intestinalis</name>
    <dbReference type="NCBI Taxonomy" id="58621"/>
    <lineage>
        <taxon>Bacteria</taxon>
        <taxon>Pseudomonadati</taxon>
        <taxon>Thermodesulfobacteriota</taxon>
        <taxon>Desulfovibrionia</taxon>
        <taxon>Desulfovibrionales</taxon>
        <taxon>Desulfovibrionaceae</taxon>
        <taxon>Desulfovibrio</taxon>
    </lineage>
</organism>
<dbReference type="CDD" id="cd00092">
    <property type="entry name" value="HTH_CRP"/>
    <property type="match status" value="1"/>
</dbReference>
<dbReference type="CDD" id="cd00038">
    <property type="entry name" value="CAP_ED"/>
    <property type="match status" value="1"/>
</dbReference>
<dbReference type="Gene3D" id="1.10.10.10">
    <property type="entry name" value="Winged helix-like DNA-binding domain superfamily/Winged helix DNA-binding domain"/>
    <property type="match status" value="1"/>
</dbReference>
<dbReference type="EMBL" id="JACHGO010000003">
    <property type="protein sequence ID" value="MBB5143035.1"/>
    <property type="molecule type" value="Genomic_DNA"/>
</dbReference>
<reference evidence="5 6" key="1">
    <citation type="submission" date="2020-08" db="EMBL/GenBank/DDBJ databases">
        <title>Genomic Encyclopedia of Type Strains, Phase IV (KMG-IV): sequencing the most valuable type-strain genomes for metagenomic binning, comparative biology and taxonomic classification.</title>
        <authorList>
            <person name="Goeker M."/>
        </authorList>
    </citation>
    <scope>NUCLEOTIDE SEQUENCE [LARGE SCALE GENOMIC DNA]</scope>
    <source>
        <strain evidence="5 6">DSM 11275</strain>
    </source>
</reference>
<dbReference type="RefSeq" id="WP_183718408.1">
    <property type="nucleotide sequence ID" value="NZ_JACHGO010000003.1"/>
</dbReference>
<protein>
    <submittedName>
        <fullName evidence="5">CRP-like cAMP-binding protein</fullName>
    </submittedName>
</protein>
<dbReference type="Gene3D" id="2.60.120.10">
    <property type="entry name" value="Jelly Rolls"/>
    <property type="match status" value="1"/>
</dbReference>
<dbReference type="SMART" id="SM00419">
    <property type="entry name" value="HTH_CRP"/>
    <property type="match status" value="1"/>
</dbReference>
<evidence type="ECO:0000256" key="3">
    <source>
        <dbReference type="ARBA" id="ARBA00023163"/>
    </source>
</evidence>
<proteinExistence type="predicted"/>
<evidence type="ECO:0000313" key="6">
    <source>
        <dbReference type="Proteomes" id="UP000539075"/>
    </source>
</evidence>
<dbReference type="InterPro" id="IPR000595">
    <property type="entry name" value="cNMP-bd_dom"/>
</dbReference>
<dbReference type="GO" id="GO:0006355">
    <property type="term" value="P:regulation of DNA-templated transcription"/>
    <property type="evidence" value="ECO:0007669"/>
    <property type="project" value="InterPro"/>
</dbReference>
<dbReference type="InterPro" id="IPR014710">
    <property type="entry name" value="RmlC-like_jellyroll"/>
</dbReference>
<dbReference type="InterPro" id="IPR012318">
    <property type="entry name" value="HTH_CRP"/>
</dbReference>
<feature type="domain" description="HTH crp-type" evidence="4">
    <location>
        <begin position="147"/>
        <end position="220"/>
    </location>
</feature>
<keyword evidence="6" id="KW-1185">Reference proteome</keyword>
<dbReference type="GO" id="GO:0003677">
    <property type="term" value="F:DNA binding"/>
    <property type="evidence" value="ECO:0007669"/>
    <property type="project" value="UniProtKB-KW"/>
</dbReference>
<comment type="caution">
    <text evidence="5">The sequence shown here is derived from an EMBL/GenBank/DDBJ whole genome shotgun (WGS) entry which is preliminary data.</text>
</comment>
<dbReference type="PROSITE" id="PS51063">
    <property type="entry name" value="HTH_CRP_2"/>
    <property type="match status" value="1"/>
</dbReference>
<dbReference type="Proteomes" id="UP000539075">
    <property type="component" value="Unassembled WGS sequence"/>
</dbReference>
<evidence type="ECO:0000256" key="2">
    <source>
        <dbReference type="ARBA" id="ARBA00023125"/>
    </source>
</evidence>
<evidence type="ECO:0000256" key="1">
    <source>
        <dbReference type="ARBA" id="ARBA00023015"/>
    </source>
</evidence>
<dbReference type="AlphaFoldDB" id="A0A7W8BZW2"/>
<evidence type="ECO:0000259" key="4">
    <source>
        <dbReference type="PROSITE" id="PS51063"/>
    </source>
</evidence>
<dbReference type="SUPFAM" id="SSF51206">
    <property type="entry name" value="cAMP-binding domain-like"/>
    <property type="match status" value="1"/>
</dbReference>